<proteinExistence type="predicted"/>
<evidence type="ECO:0000313" key="10">
    <source>
        <dbReference type="EMBL" id="QSF47953.1"/>
    </source>
</evidence>
<dbReference type="PROSITE" id="PS00211">
    <property type="entry name" value="ABC_TRANSPORTER_1"/>
    <property type="match status" value="1"/>
</dbReference>
<keyword evidence="7" id="KW-0472">Membrane</keyword>
<dbReference type="SUPFAM" id="SSF52540">
    <property type="entry name" value="P-loop containing nucleoside triphosphate hydrolases"/>
    <property type="match status" value="1"/>
</dbReference>
<dbReference type="InterPro" id="IPR050086">
    <property type="entry name" value="MetN_ABC_transporter-like"/>
</dbReference>
<keyword evidence="4 10" id="KW-0067">ATP-binding</keyword>
<evidence type="ECO:0000256" key="4">
    <source>
        <dbReference type="ARBA" id="ARBA00022840"/>
    </source>
</evidence>
<feature type="region of interest" description="Disordered" evidence="8">
    <location>
        <begin position="231"/>
        <end position="254"/>
    </location>
</feature>
<gene>
    <name evidence="10" type="ORF">JRJ22_24950</name>
</gene>
<reference evidence="10 11" key="1">
    <citation type="submission" date="2021-02" db="EMBL/GenBank/DDBJ databases">
        <title>Paenibacillus tianjinensis sp. nov.</title>
        <authorList>
            <person name="Liu H."/>
        </authorList>
    </citation>
    <scope>NUCLEOTIDE SEQUENCE [LARGE SCALE GENOMIC DNA]</scope>
    <source>
        <strain evidence="10 11">TB2019</strain>
    </source>
</reference>
<dbReference type="SMART" id="SM00382">
    <property type="entry name" value="AAA"/>
    <property type="match status" value="1"/>
</dbReference>
<dbReference type="Pfam" id="PF00005">
    <property type="entry name" value="ABC_tran"/>
    <property type="match status" value="1"/>
</dbReference>
<dbReference type="InterPro" id="IPR003593">
    <property type="entry name" value="AAA+_ATPase"/>
</dbReference>
<dbReference type="PANTHER" id="PTHR43166">
    <property type="entry name" value="AMINO ACID IMPORT ATP-BINDING PROTEIN"/>
    <property type="match status" value="1"/>
</dbReference>
<dbReference type="PROSITE" id="PS50893">
    <property type="entry name" value="ABC_TRANSPORTER_2"/>
    <property type="match status" value="1"/>
</dbReference>
<evidence type="ECO:0000256" key="2">
    <source>
        <dbReference type="ARBA" id="ARBA00022475"/>
    </source>
</evidence>
<keyword evidence="1" id="KW-0813">Transport</keyword>
<keyword evidence="3" id="KW-0547">Nucleotide-binding</keyword>
<evidence type="ECO:0000256" key="8">
    <source>
        <dbReference type="SAM" id="MobiDB-lite"/>
    </source>
</evidence>
<evidence type="ECO:0000256" key="5">
    <source>
        <dbReference type="ARBA" id="ARBA00022967"/>
    </source>
</evidence>
<evidence type="ECO:0000256" key="3">
    <source>
        <dbReference type="ARBA" id="ARBA00022741"/>
    </source>
</evidence>
<feature type="domain" description="ABC transporter" evidence="9">
    <location>
        <begin position="2"/>
        <end position="241"/>
    </location>
</feature>
<evidence type="ECO:0000256" key="1">
    <source>
        <dbReference type="ARBA" id="ARBA00022448"/>
    </source>
</evidence>
<dbReference type="Proteomes" id="UP000663452">
    <property type="component" value="Chromosome"/>
</dbReference>
<protein>
    <submittedName>
        <fullName evidence="10">ATP-binding cassette domain-containing protein</fullName>
    </submittedName>
</protein>
<sequence>MLTLSGVSKSFELKNGSYPAVRQVSLEVKAASIHGIIGPSGAGKSTLLRLINLLERPDMGTVTVGGKELTALPERQLRRERQKIGMIFQHFNLVGNATVSRNVAIPLELAGVKRGERLKRTAEVLEFVGLADKAQQYPAQLSGGQRQRVAIARALANSPQLLLCDEPTSALDPGTTADILGVLKNINAALGVTIVIVTHELDVVRSICTEVSVMKDGGIVDSFSRGEHEFLPPAGHSGSYRQQITGKAGEDHVG</sequence>
<dbReference type="EMBL" id="CP070969">
    <property type="protein sequence ID" value="QSF47953.1"/>
    <property type="molecule type" value="Genomic_DNA"/>
</dbReference>
<accession>A0ABX7LM04</accession>
<keyword evidence="5" id="KW-1278">Translocase</keyword>
<dbReference type="PANTHER" id="PTHR43166:SF30">
    <property type="entry name" value="METHIONINE IMPORT ATP-BINDING PROTEIN METN"/>
    <property type="match status" value="1"/>
</dbReference>
<dbReference type="Gene3D" id="3.40.50.300">
    <property type="entry name" value="P-loop containing nucleotide triphosphate hydrolases"/>
    <property type="match status" value="1"/>
</dbReference>
<dbReference type="InterPro" id="IPR027417">
    <property type="entry name" value="P-loop_NTPase"/>
</dbReference>
<keyword evidence="6" id="KW-0029">Amino-acid transport</keyword>
<keyword evidence="11" id="KW-1185">Reference proteome</keyword>
<dbReference type="GO" id="GO:0005524">
    <property type="term" value="F:ATP binding"/>
    <property type="evidence" value="ECO:0007669"/>
    <property type="project" value="UniProtKB-KW"/>
</dbReference>
<evidence type="ECO:0000259" key="9">
    <source>
        <dbReference type="PROSITE" id="PS50893"/>
    </source>
</evidence>
<evidence type="ECO:0000256" key="7">
    <source>
        <dbReference type="ARBA" id="ARBA00023136"/>
    </source>
</evidence>
<evidence type="ECO:0000313" key="11">
    <source>
        <dbReference type="Proteomes" id="UP000663452"/>
    </source>
</evidence>
<dbReference type="InterPro" id="IPR017871">
    <property type="entry name" value="ABC_transporter-like_CS"/>
</dbReference>
<organism evidence="10 11">
    <name type="scientific">Paenibacillus tianjinensis</name>
    <dbReference type="NCBI Taxonomy" id="2810347"/>
    <lineage>
        <taxon>Bacteria</taxon>
        <taxon>Bacillati</taxon>
        <taxon>Bacillota</taxon>
        <taxon>Bacilli</taxon>
        <taxon>Bacillales</taxon>
        <taxon>Paenibacillaceae</taxon>
        <taxon>Paenibacillus</taxon>
    </lineage>
</organism>
<evidence type="ECO:0000256" key="6">
    <source>
        <dbReference type="ARBA" id="ARBA00022970"/>
    </source>
</evidence>
<dbReference type="InterPro" id="IPR003439">
    <property type="entry name" value="ABC_transporter-like_ATP-bd"/>
</dbReference>
<name>A0ABX7LM04_9BACL</name>
<keyword evidence="2" id="KW-1003">Cell membrane</keyword>
<dbReference type="RefSeq" id="WP_206105297.1">
    <property type="nucleotide sequence ID" value="NZ_CP070969.1"/>
</dbReference>